<feature type="binding site" evidence="2">
    <location>
        <begin position="116"/>
        <end position="119"/>
    </location>
    <ligand>
        <name>glutathione</name>
        <dbReference type="ChEBI" id="CHEBI:57925"/>
    </ligand>
</feature>
<dbReference type="InterPro" id="IPR036282">
    <property type="entry name" value="Glutathione-S-Trfase_C_sf"/>
</dbReference>
<dbReference type="GO" id="GO:0004364">
    <property type="term" value="F:glutathione transferase activity"/>
    <property type="evidence" value="ECO:0007669"/>
    <property type="project" value="InterPro"/>
</dbReference>
<dbReference type="RefSeq" id="XP_040726790.1">
    <property type="nucleotide sequence ID" value="XM_040866676.1"/>
</dbReference>
<dbReference type="Pfam" id="PF13410">
    <property type="entry name" value="GST_C_2"/>
    <property type="match status" value="1"/>
</dbReference>
<dbReference type="InterPro" id="IPR016639">
    <property type="entry name" value="GST_Omega/GSH"/>
</dbReference>
<dbReference type="PROSITE" id="PS50405">
    <property type="entry name" value="GST_CTER"/>
    <property type="match status" value="1"/>
</dbReference>
<reference evidence="5 6" key="1">
    <citation type="submission" date="2016-07" db="EMBL/GenBank/DDBJ databases">
        <title>Pervasive Adenine N6-methylation of Active Genes in Fungi.</title>
        <authorList>
            <consortium name="DOE Joint Genome Institute"/>
            <person name="Mondo S.J."/>
            <person name="Dannebaum R.O."/>
            <person name="Kuo R.C."/>
            <person name="Labutti K."/>
            <person name="Haridas S."/>
            <person name="Kuo A."/>
            <person name="Salamov A."/>
            <person name="Ahrendt S.R."/>
            <person name="Lipzen A."/>
            <person name="Sullivan W."/>
            <person name="Andreopoulos W.B."/>
            <person name="Clum A."/>
            <person name="Lindquist E."/>
            <person name="Daum C."/>
            <person name="Ramamoorthy G.K."/>
            <person name="Gryganskyi A."/>
            <person name="Culley D."/>
            <person name="Magnuson J.K."/>
            <person name="James T.Y."/>
            <person name="O'Malley M.A."/>
            <person name="Stajich J.E."/>
            <person name="Spatafora J.W."/>
            <person name="Visel A."/>
            <person name="Grigoriev I.V."/>
        </authorList>
    </citation>
    <scope>NUCLEOTIDE SEQUENCE [LARGE SCALE GENOMIC DNA]</scope>
    <source>
        <strain evidence="5 6">12-1054</strain>
    </source>
</reference>
<evidence type="ECO:0000256" key="3">
    <source>
        <dbReference type="PIRSR" id="PIRSR015753-3"/>
    </source>
</evidence>
<protein>
    <submittedName>
        <fullName evidence="5">Glutathione S-transferase</fullName>
    </submittedName>
</protein>
<feature type="binding site" evidence="2">
    <location>
        <begin position="134"/>
        <end position="135"/>
    </location>
    <ligand>
        <name>glutathione</name>
        <dbReference type="ChEBI" id="CHEBI:57925"/>
    </ligand>
</feature>
<dbReference type="SUPFAM" id="SSF52833">
    <property type="entry name" value="Thioredoxin-like"/>
    <property type="match status" value="1"/>
</dbReference>
<sequence length="308" mass="36261">MHRAYYQSAFRPHPAQYRHTISRDPRISPFPPEQGRYILYASLLDPWSCCDLIMMTLKGLEGVVDHCITYYNLAGADYGWEFRPDVEGCHADPIFQARYTADIYRYNDPHPSPGARFTVPILVDKKTRRIVNNDSGEIMRIFESAFDSLVPEPFRSRRYYPEHLCTEIDHTNEWVHKYISNGVYKAGFAVQQQVYDEHIFALNFHMDKAEDVLGRSRFLVGDRLTEADVRCFTTMVRYDYVYHGLFKCNYAFLRHDYPNIHRWLQSLYYSNEYPAFRKWTNATHIRAYYNLDGPVLPICPAHIVEPPS</sequence>
<keyword evidence="5" id="KW-0808">Transferase</keyword>
<dbReference type="SUPFAM" id="SSF47616">
    <property type="entry name" value="GST C-terminal domain-like"/>
    <property type="match status" value="1"/>
</dbReference>
<dbReference type="OrthoDB" id="2309723at2759"/>
<dbReference type="Proteomes" id="UP000193685">
    <property type="component" value="Unassembled WGS sequence"/>
</dbReference>
<name>A0A1Y2FN52_PROLT</name>
<dbReference type="AlphaFoldDB" id="A0A1Y2FN52"/>
<dbReference type="STRING" id="56484.A0A1Y2FN52"/>
<evidence type="ECO:0000256" key="1">
    <source>
        <dbReference type="PIRSR" id="PIRSR015753-1"/>
    </source>
</evidence>
<dbReference type="Gene3D" id="1.20.1050.10">
    <property type="match status" value="1"/>
</dbReference>
<feature type="active site" description="Proton donor/acceptor" evidence="1">
    <location>
        <position position="184"/>
    </location>
</feature>
<evidence type="ECO:0000256" key="2">
    <source>
        <dbReference type="PIRSR" id="PIRSR015753-2"/>
    </source>
</evidence>
<dbReference type="PIRSF" id="PIRSF015753">
    <property type="entry name" value="GST"/>
    <property type="match status" value="1"/>
</dbReference>
<gene>
    <name evidence="5" type="ORF">BCR37DRAFT_255957</name>
</gene>
<dbReference type="GeneID" id="63783275"/>
<evidence type="ECO:0000313" key="5">
    <source>
        <dbReference type="EMBL" id="ORY85007.1"/>
    </source>
</evidence>
<feature type="site" description="Lowers pKa of active site Cys" evidence="3">
    <location>
        <position position="242"/>
    </location>
</feature>
<dbReference type="Gene3D" id="3.40.30.10">
    <property type="entry name" value="Glutaredoxin"/>
    <property type="match status" value="1"/>
</dbReference>
<feature type="domain" description="GST C-terminal" evidence="4">
    <location>
        <begin position="161"/>
        <end position="289"/>
    </location>
</feature>
<evidence type="ECO:0000313" key="6">
    <source>
        <dbReference type="Proteomes" id="UP000193685"/>
    </source>
</evidence>
<proteinExistence type="predicted"/>
<dbReference type="PANTHER" id="PTHR32419:SF6">
    <property type="entry name" value="GLUTATHIONE S-TRANSFERASE OMEGA-LIKE 1-RELATED"/>
    <property type="match status" value="1"/>
</dbReference>
<dbReference type="InterPro" id="IPR036249">
    <property type="entry name" value="Thioredoxin-like_sf"/>
</dbReference>
<feature type="site" description="Lowers pKa of active site Cys" evidence="3">
    <location>
        <position position="289"/>
    </location>
</feature>
<dbReference type="PANTHER" id="PTHR32419">
    <property type="entry name" value="GLUTATHIONYL-HYDROQUINONE REDUCTASE"/>
    <property type="match status" value="1"/>
</dbReference>
<comment type="caution">
    <text evidence="5">The sequence shown here is derived from an EMBL/GenBank/DDBJ whole genome shotgun (WGS) entry which is preliminary data.</text>
</comment>
<keyword evidence="6" id="KW-1185">Reference proteome</keyword>
<dbReference type="EMBL" id="MCFI01000005">
    <property type="protein sequence ID" value="ORY85007.1"/>
    <property type="molecule type" value="Genomic_DNA"/>
</dbReference>
<evidence type="ECO:0000259" key="4">
    <source>
        <dbReference type="PROSITE" id="PS50405"/>
    </source>
</evidence>
<feature type="binding site" evidence="2">
    <location>
        <position position="80"/>
    </location>
    <ligand>
        <name>glutathione</name>
        <dbReference type="ChEBI" id="CHEBI:57925"/>
    </ligand>
</feature>
<dbReference type="InterPro" id="IPR010987">
    <property type="entry name" value="Glutathione-S-Trfase_C-like"/>
</dbReference>
<dbReference type="GO" id="GO:0005737">
    <property type="term" value="C:cytoplasm"/>
    <property type="evidence" value="ECO:0007669"/>
    <property type="project" value="TreeGrafter"/>
</dbReference>
<accession>A0A1Y2FN52</accession>
<organism evidence="5 6">
    <name type="scientific">Protomyces lactucae-debilis</name>
    <dbReference type="NCBI Taxonomy" id="2754530"/>
    <lineage>
        <taxon>Eukaryota</taxon>
        <taxon>Fungi</taxon>
        <taxon>Dikarya</taxon>
        <taxon>Ascomycota</taxon>
        <taxon>Taphrinomycotina</taxon>
        <taxon>Taphrinomycetes</taxon>
        <taxon>Taphrinales</taxon>
        <taxon>Protomycetaceae</taxon>
        <taxon>Protomyces</taxon>
    </lineage>
</organism>